<keyword evidence="3" id="KW-1185">Reference proteome</keyword>
<keyword evidence="1" id="KW-0812">Transmembrane</keyword>
<reference evidence="2 3" key="1">
    <citation type="submission" date="2014-06" db="EMBL/GenBank/DDBJ databases">
        <authorList>
            <person name="Swart Estienne"/>
        </authorList>
    </citation>
    <scope>NUCLEOTIDE SEQUENCE [LARGE SCALE GENOMIC DNA]</scope>
    <source>
        <strain evidence="2 3">130c</strain>
    </source>
</reference>
<sequence>MSHLIVQGLGIRNWYVFGYFIYMLAVVFANIGAGWTAFAMGFAAADWGTKFATYQTQYLTLMTNILF</sequence>
<evidence type="ECO:0000313" key="3">
    <source>
        <dbReference type="Proteomes" id="UP000039865"/>
    </source>
</evidence>
<evidence type="ECO:0000313" key="2">
    <source>
        <dbReference type="EMBL" id="CDW78230.1"/>
    </source>
</evidence>
<dbReference type="EMBL" id="CCKQ01006887">
    <property type="protein sequence ID" value="CDW78230.1"/>
    <property type="molecule type" value="Genomic_DNA"/>
</dbReference>
<keyword evidence="1" id="KW-1133">Transmembrane helix</keyword>
<name>A0A078A7K0_STYLE</name>
<accession>A0A078A7K0</accession>
<dbReference type="InParanoid" id="A0A078A7K0"/>
<organism evidence="2 3">
    <name type="scientific">Stylonychia lemnae</name>
    <name type="common">Ciliate</name>
    <dbReference type="NCBI Taxonomy" id="5949"/>
    <lineage>
        <taxon>Eukaryota</taxon>
        <taxon>Sar</taxon>
        <taxon>Alveolata</taxon>
        <taxon>Ciliophora</taxon>
        <taxon>Intramacronucleata</taxon>
        <taxon>Spirotrichea</taxon>
        <taxon>Stichotrichia</taxon>
        <taxon>Sporadotrichida</taxon>
        <taxon>Oxytrichidae</taxon>
        <taxon>Stylonychinae</taxon>
        <taxon>Stylonychia</taxon>
    </lineage>
</organism>
<keyword evidence="1" id="KW-0472">Membrane</keyword>
<feature type="transmembrane region" description="Helical" evidence="1">
    <location>
        <begin position="20"/>
        <end position="45"/>
    </location>
</feature>
<dbReference type="Proteomes" id="UP000039865">
    <property type="component" value="Unassembled WGS sequence"/>
</dbReference>
<evidence type="ECO:0000256" key="1">
    <source>
        <dbReference type="SAM" id="Phobius"/>
    </source>
</evidence>
<protein>
    <submittedName>
        <fullName evidence="2">Uncharacterized protein</fullName>
    </submittedName>
</protein>
<proteinExistence type="predicted"/>
<gene>
    <name evidence="2" type="primary">Contig5997.g6423</name>
    <name evidence="2" type="ORF">STYLEM_7204</name>
</gene>
<dbReference type="AlphaFoldDB" id="A0A078A7K0"/>